<dbReference type="SUPFAM" id="SSF53041">
    <property type="entry name" value="Resolvase-like"/>
    <property type="match status" value="1"/>
</dbReference>
<keyword evidence="7" id="KW-1185">Reference proteome</keyword>
<protein>
    <submittedName>
        <fullName evidence="6">Recombinase family protein</fullName>
    </submittedName>
</protein>
<dbReference type="Pfam" id="PF13408">
    <property type="entry name" value="Zn_ribbon_recom"/>
    <property type="match status" value="1"/>
</dbReference>
<proteinExistence type="predicted"/>
<keyword evidence="1" id="KW-0238">DNA-binding</keyword>
<dbReference type="InterPro" id="IPR050639">
    <property type="entry name" value="SSR_resolvase"/>
</dbReference>
<dbReference type="Proteomes" id="UP000238163">
    <property type="component" value="Unassembled WGS sequence"/>
</dbReference>
<name>A0ABX5DKY7_9VIBR</name>
<dbReference type="InterPro" id="IPR038109">
    <property type="entry name" value="DNA_bind_recomb_sf"/>
</dbReference>
<dbReference type="SMART" id="SM00857">
    <property type="entry name" value="Resolvase"/>
    <property type="match status" value="1"/>
</dbReference>
<feature type="coiled-coil region" evidence="3">
    <location>
        <begin position="391"/>
        <end position="422"/>
    </location>
</feature>
<organism evidence="6 7">
    <name type="scientific">Vibrio mediterranei</name>
    <dbReference type="NCBI Taxonomy" id="689"/>
    <lineage>
        <taxon>Bacteria</taxon>
        <taxon>Pseudomonadati</taxon>
        <taxon>Pseudomonadota</taxon>
        <taxon>Gammaproteobacteria</taxon>
        <taxon>Vibrionales</taxon>
        <taxon>Vibrionaceae</taxon>
        <taxon>Vibrio</taxon>
    </lineage>
</organism>
<dbReference type="InterPro" id="IPR036162">
    <property type="entry name" value="Resolvase-like_N_sf"/>
</dbReference>
<feature type="domain" description="Resolvase/invertase-type recombinase catalytic" evidence="5">
    <location>
        <begin position="6"/>
        <end position="168"/>
    </location>
</feature>
<dbReference type="InterPro" id="IPR011109">
    <property type="entry name" value="DNA_bind_recombinase_dom"/>
</dbReference>
<keyword evidence="2" id="KW-0233">DNA recombination</keyword>
<dbReference type="EMBL" id="NWTN01000001">
    <property type="protein sequence ID" value="PRQ69452.1"/>
    <property type="molecule type" value="Genomic_DNA"/>
</dbReference>
<evidence type="ECO:0000259" key="5">
    <source>
        <dbReference type="PROSITE" id="PS51736"/>
    </source>
</evidence>
<dbReference type="InterPro" id="IPR006119">
    <property type="entry name" value="Resolv_N"/>
</dbReference>
<dbReference type="PROSITE" id="PS51736">
    <property type="entry name" value="RECOMBINASES_3"/>
    <property type="match status" value="1"/>
</dbReference>
<evidence type="ECO:0000256" key="1">
    <source>
        <dbReference type="ARBA" id="ARBA00023125"/>
    </source>
</evidence>
<feature type="region of interest" description="Disordered" evidence="4">
    <location>
        <begin position="1"/>
        <end position="24"/>
    </location>
</feature>
<dbReference type="Gene3D" id="3.90.1750.20">
    <property type="entry name" value="Putative Large Serine Recombinase, Chain B, Domain 2"/>
    <property type="match status" value="1"/>
</dbReference>
<dbReference type="Pfam" id="PF07508">
    <property type="entry name" value="Recombinase"/>
    <property type="match status" value="1"/>
</dbReference>
<dbReference type="PANTHER" id="PTHR30461:SF2">
    <property type="entry name" value="SERINE RECOMBINASE PINE-RELATED"/>
    <property type="match status" value="1"/>
</dbReference>
<dbReference type="Pfam" id="PF00239">
    <property type="entry name" value="Resolvase"/>
    <property type="match status" value="1"/>
</dbReference>
<evidence type="ECO:0000256" key="2">
    <source>
        <dbReference type="ARBA" id="ARBA00023172"/>
    </source>
</evidence>
<comment type="caution">
    <text evidence="6">The sequence shown here is derived from an EMBL/GenBank/DDBJ whole genome shotgun (WGS) entry which is preliminary data.</text>
</comment>
<dbReference type="CDD" id="cd00338">
    <property type="entry name" value="Ser_Recombinase"/>
    <property type="match status" value="1"/>
</dbReference>
<dbReference type="InterPro" id="IPR025827">
    <property type="entry name" value="Zn_ribbon_recom_dom"/>
</dbReference>
<gene>
    <name evidence="6" type="ORF">COR51_02340</name>
</gene>
<evidence type="ECO:0000256" key="4">
    <source>
        <dbReference type="SAM" id="MobiDB-lite"/>
    </source>
</evidence>
<accession>A0ABX5DKY7</accession>
<evidence type="ECO:0000256" key="3">
    <source>
        <dbReference type="SAM" id="Coils"/>
    </source>
</evidence>
<reference evidence="6 7" key="1">
    <citation type="submission" date="2018-03" db="EMBL/GenBank/DDBJ databases">
        <title>Genetic Diversity and Phenotypic Plasticity of AHL Mediated Quorum Sensing in Environmental Strains of Vibrio mediterranei.</title>
        <authorList>
            <person name="Lantoine F."/>
            <person name="Vouve F."/>
        </authorList>
    </citation>
    <scope>NUCLEOTIDE SEQUENCE [LARGE SCALE GENOMIC DNA]</scope>
    <source>
        <strain evidence="6 7">17LN0615E</strain>
    </source>
</reference>
<sequence length="509" mass="59185">MEERKNAISYQRFSSDRQRNNSSLDRQSDAILNWLKQNPDVDLIDQYIDEAMSGWSGKHIEQGSLGKLLQAIEDGIVKPDTMILVEHFSRLSRQNIEKTEDLLRKIWGYGITIVTIRDNGVYPPSAINDMPLRIRLIIEIEQAFKESEWRSAKVKGSYAKREKEAKNGITPKMRRPFWLNEDGTLNENNTVIKDIFNWYMEGLGQQRIIVRLREKYPTVPSVQKMNPSTVMRWLSSEVVLGKWRGNKVYEAAVDETLFYNVRNVHQSRLYENVKPDRNWPLSGLLQCGVCGRGMSIQKSKGSLPVIRCSSKQRDKSCKRKTTFPYALAHHYMFNTVRKRANRVYTQRTVTKESTLRLGQIENDLVNLGSQTHEMKKLIKDLISQRKTPRSLIEMVSELDEEVAKLEAEREQLQNSIKAQNNLFISEEAHNLVLSPRNFNLEMHKLGFKIVVGEYTLNTTGFDNEAPEWVYRGYCRKKRAYKFNMLGKELYIPTSGFTEEILMLEDKEEV</sequence>
<dbReference type="PANTHER" id="PTHR30461">
    <property type="entry name" value="DNA-INVERTASE FROM LAMBDOID PROPHAGE"/>
    <property type="match status" value="1"/>
</dbReference>
<keyword evidence="3" id="KW-0175">Coiled coil</keyword>
<evidence type="ECO:0000313" key="7">
    <source>
        <dbReference type="Proteomes" id="UP000238163"/>
    </source>
</evidence>
<dbReference type="RefSeq" id="WP_096441480.1">
    <property type="nucleotide sequence ID" value="NZ_NWTN01000001.1"/>
</dbReference>
<evidence type="ECO:0000313" key="6">
    <source>
        <dbReference type="EMBL" id="PRQ69452.1"/>
    </source>
</evidence>
<dbReference type="Gene3D" id="3.40.50.1390">
    <property type="entry name" value="Resolvase, N-terminal catalytic domain"/>
    <property type="match status" value="1"/>
</dbReference>